<evidence type="ECO:0000256" key="4">
    <source>
        <dbReference type="SAM" id="SignalP"/>
    </source>
</evidence>
<feature type="signal peptide" evidence="4">
    <location>
        <begin position="1"/>
        <end position="21"/>
    </location>
</feature>
<evidence type="ECO:0000256" key="2">
    <source>
        <dbReference type="ARBA" id="ARBA00022490"/>
    </source>
</evidence>
<dbReference type="Proteomes" id="UP000192247">
    <property type="component" value="Unassembled WGS sequence"/>
</dbReference>
<sequence length="186" mass="20553">MYSSSFFLFLIKYELCGAAVAQWGIEQIANGIVSAQRMNPVGHQTLPIIPRQGGNMPRSQSSRGSAGQPALGMAPAVGAGQQHSVKRAQHQHAKHFITQTTKGSFTLYTASRVNDLPEEILRDRMVQTSAHEDHRRRTIIIERDQSQGGSFGFTLQTYGIRHREVSEIELITYVDSVEPYGSAARA</sequence>
<evidence type="ECO:0000313" key="6">
    <source>
        <dbReference type="Proteomes" id="UP000192247"/>
    </source>
</evidence>
<evidence type="ECO:0000256" key="1">
    <source>
        <dbReference type="ARBA" id="ARBA00004496"/>
    </source>
</evidence>
<dbReference type="OrthoDB" id="10041077at2759"/>
<dbReference type="Gene3D" id="2.30.42.10">
    <property type="match status" value="1"/>
</dbReference>
<feature type="region of interest" description="Disordered" evidence="3">
    <location>
        <begin position="46"/>
        <end position="79"/>
    </location>
</feature>
<comment type="subcellular location">
    <subcellularLocation>
        <location evidence="1">Cytoplasm</location>
    </subcellularLocation>
</comment>
<comment type="caution">
    <text evidence="5">The sequence shown here is derived from an EMBL/GenBank/DDBJ whole genome shotgun (WGS) entry which is preliminary data.</text>
</comment>
<dbReference type="AlphaFoldDB" id="A0A1V9XXF5"/>
<dbReference type="PANTHER" id="PTHR15963">
    <property type="entry name" value="GENERAL RECEPTOR FOR PHOSPHOINOSITIDES 1-ASSOCIATED SCAFFOLD PROTEIN-RELATED"/>
    <property type="match status" value="1"/>
</dbReference>
<dbReference type="InterPro" id="IPR036034">
    <property type="entry name" value="PDZ_sf"/>
</dbReference>
<keyword evidence="4" id="KW-0732">Signal</keyword>
<dbReference type="GO" id="GO:0005737">
    <property type="term" value="C:cytoplasm"/>
    <property type="evidence" value="ECO:0007669"/>
    <property type="project" value="UniProtKB-SubCell"/>
</dbReference>
<name>A0A1V9XXF5_9ACAR</name>
<dbReference type="STRING" id="418985.A0A1V9XXF5"/>
<keyword evidence="2" id="KW-0963">Cytoplasm</keyword>
<dbReference type="InParanoid" id="A0A1V9XXF5"/>
<organism evidence="5 6">
    <name type="scientific">Tropilaelaps mercedesae</name>
    <dbReference type="NCBI Taxonomy" id="418985"/>
    <lineage>
        <taxon>Eukaryota</taxon>
        <taxon>Metazoa</taxon>
        <taxon>Ecdysozoa</taxon>
        <taxon>Arthropoda</taxon>
        <taxon>Chelicerata</taxon>
        <taxon>Arachnida</taxon>
        <taxon>Acari</taxon>
        <taxon>Parasitiformes</taxon>
        <taxon>Mesostigmata</taxon>
        <taxon>Gamasina</taxon>
        <taxon>Dermanyssoidea</taxon>
        <taxon>Laelapidae</taxon>
        <taxon>Tropilaelaps</taxon>
    </lineage>
</organism>
<proteinExistence type="predicted"/>
<dbReference type="InterPro" id="IPR052122">
    <property type="entry name" value="Intracell_Traff_Signaling_Reg"/>
</dbReference>
<keyword evidence="6" id="KW-1185">Reference proteome</keyword>
<feature type="chain" id="PRO_5012641841" evidence="4">
    <location>
        <begin position="22"/>
        <end position="186"/>
    </location>
</feature>
<dbReference type="PANTHER" id="PTHR15963:SF5">
    <property type="entry name" value="SHORT SPINDLE 6, ISOFORM A"/>
    <property type="match status" value="1"/>
</dbReference>
<evidence type="ECO:0000256" key="3">
    <source>
        <dbReference type="SAM" id="MobiDB-lite"/>
    </source>
</evidence>
<reference evidence="5 6" key="1">
    <citation type="journal article" date="2017" name="Gigascience">
        <title>Draft genome of the honey bee ectoparasitic mite, Tropilaelaps mercedesae, is shaped by the parasitic life history.</title>
        <authorList>
            <person name="Dong X."/>
            <person name="Armstrong S.D."/>
            <person name="Xia D."/>
            <person name="Makepeace B.L."/>
            <person name="Darby A.C."/>
            <person name="Kadowaki T."/>
        </authorList>
    </citation>
    <scope>NUCLEOTIDE SEQUENCE [LARGE SCALE GENOMIC DNA]</scope>
    <source>
        <strain evidence="5">Wuxi-XJTLU</strain>
    </source>
</reference>
<gene>
    <name evidence="5" type="ORF">BIW11_06673</name>
</gene>
<accession>A0A1V9XXF5</accession>
<protein>
    <submittedName>
        <fullName evidence="5">Uncharacterized protein</fullName>
    </submittedName>
</protein>
<evidence type="ECO:0000313" key="5">
    <source>
        <dbReference type="EMBL" id="OQR78038.1"/>
    </source>
</evidence>
<dbReference type="EMBL" id="MNPL01002703">
    <property type="protein sequence ID" value="OQR78038.1"/>
    <property type="molecule type" value="Genomic_DNA"/>
</dbReference>
<feature type="non-terminal residue" evidence="5">
    <location>
        <position position="186"/>
    </location>
</feature>